<accession>A0AA41YW51</accession>
<dbReference type="SMART" id="SM00108">
    <property type="entry name" value="B_lectin"/>
    <property type="match status" value="1"/>
</dbReference>
<dbReference type="AlphaFoldDB" id="A0AA41YW51"/>
<dbReference type="InterPro" id="IPR001480">
    <property type="entry name" value="Bulb-type_lectin_dom"/>
</dbReference>
<dbReference type="EMBL" id="JAMOIM010000005">
    <property type="protein sequence ID" value="MCW6508321.1"/>
    <property type="molecule type" value="Genomic_DNA"/>
</dbReference>
<keyword evidence="3" id="KW-1185">Reference proteome</keyword>
<dbReference type="PROSITE" id="PS50927">
    <property type="entry name" value="BULB_LECTIN"/>
    <property type="match status" value="1"/>
</dbReference>
<dbReference type="SUPFAM" id="SSF51110">
    <property type="entry name" value="alpha-D-mannose-specific plant lectins"/>
    <property type="match status" value="1"/>
</dbReference>
<dbReference type="InterPro" id="IPR036426">
    <property type="entry name" value="Bulb-type_lectin_dom_sf"/>
</dbReference>
<protein>
    <recommendedName>
        <fullName evidence="1">Bulb-type lectin domain-containing protein</fullName>
    </recommendedName>
</protein>
<organism evidence="2 3">
    <name type="scientific">Lichenifustis flavocetrariae</name>
    <dbReference type="NCBI Taxonomy" id="2949735"/>
    <lineage>
        <taxon>Bacteria</taxon>
        <taxon>Pseudomonadati</taxon>
        <taxon>Pseudomonadota</taxon>
        <taxon>Alphaproteobacteria</taxon>
        <taxon>Hyphomicrobiales</taxon>
        <taxon>Lichenihabitantaceae</taxon>
        <taxon>Lichenifustis</taxon>
    </lineage>
</organism>
<reference evidence="2" key="1">
    <citation type="submission" date="2022-05" db="EMBL/GenBank/DDBJ databases">
        <authorList>
            <person name="Pankratov T."/>
        </authorList>
    </citation>
    <scope>NUCLEOTIDE SEQUENCE</scope>
    <source>
        <strain evidence="2">BP6-180914</strain>
    </source>
</reference>
<proteinExistence type="predicted"/>
<evidence type="ECO:0000313" key="2">
    <source>
        <dbReference type="EMBL" id="MCW6508321.1"/>
    </source>
</evidence>
<dbReference type="Proteomes" id="UP001165667">
    <property type="component" value="Unassembled WGS sequence"/>
</dbReference>
<name>A0AA41YW51_9HYPH</name>
<feature type="domain" description="Bulb-type lectin" evidence="1">
    <location>
        <begin position="2"/>
        <end position="112"/>
    </location>
</feature>
<evidence type="ECO:0000313" key="3">
    <source>
        <dbReference type="Proteomes" id="UP001165667"/>
    </source>
</evidence>
<dbReference type="Gene3D" id="2.90.10.10">
    <property type="entry name" value="Bulb-type lectin domain"/>
    <property type="match status" value="3"/>
</dbReference>
<evidence type="ECO:0000259" key="1">
    <source>
        <dbReference type="PROSITE" id="PS50927"/>
    </source>
</evidence>
<dbReference type="RefSeq" id="WP_282584688.1">
    <property type="nucleotide sequence ID" value="NZ_JAMOIM010000005.1"/>
</dbReference>
<sequence>MTDKLFAAQILTPSQSITSGDGRFNLILQEDGNLVLYRVRDHHALWSSGTNGQDIKRAAMQGDGNFVLYHTDGRPSWATNTNGKNGSFLILQNDGNLVIYWPQDPVWASGTVQ</sequence>
<comment type="caution">
    <text evidence="2">The sequence shown here is derived from an EMBL/GenBank/DDBJ whole genome shotgun (WGS) entry which is preliminary data.</text>
</comment>
<gene>
    <name evidence="2" type="ORF">M8523_09830</name>
</gene>